<comment type="caution">
    <text evidence="2">The sequence shown here is derived from an EMBL/GenBank/DDBJ whole genome shotgun (WGS) entry which is preliminary data.</text>
</comment>
<evidence type="ECO:0000313" key="2">
    <source>
        <dbReference type="EMBL" id="KAJ3746518.1"/>
    </source>
</evidence>
<reference evidence="2 3" key="1">
    <citation type="journal article" date="2023" name="Proc. Natl. Acad. Sci. U.S.A.">
        <title>A global phylogenomic analysis of the shiitake genus Lentinula.</title>
        <authorList>
            <person name="Sierra-Patev S."/>
            <person name="Min B."/>
            <person name="Naranjo-Ortiz M."/>
            <person name="Looney B."/>
            <person name="Konkel Z."/>
            <person name="Slot J.C."/>
            <person name="Sakamoto Y."/>
            <person name="Steenwyk J.L."/>
            <person name="Rokas A."/>
            <person name="Carro J."/>
            <person name="Camarero S."/>
            <person name="Ferreira P."/>
            <person name="Molpeceres G."/>
            <person name="Ruiz-Duenas F.J."/>
            <person name="Serrano A."/>
            <person name="Henrissat B."/>
            <person name="Drula E."/>
            <person name="Hughes K.W."/>
            <person name="Mata J.L."/>
            <person name="Ishikawa N.K."/>
            <person name="Vargas-Isla R."/>
            <person name="Ushijima S."/>
            <person name="Smith C.A."/>
            <person name="Donoghue J."/>
            <person name="Ahrendt S."/>
            <person name="Andreopoulos W."/>
            <person name="He G."/>
            <person name="LaButti K."/>
            <person name="Lipzen A."/>
            <person name="Ng V."/>
            <person name="Riley R."/>
            <person name="Sandor L."/>
            <person name="Barry K."/>
            <person name="Martinez A.T."/>
            <person name="Xiao Y."/>
            <person name="Gibbons J.G."/>
            <person name="Terashima K."/>
            <person name="Grigoriev I.V."/>
            <person name="Hibbett D."/>
        </authorList>
    </citation>
    <scope>NUCLEOTIDE SEQUENCE [LARGE SCALE GENOMIC DNA]</scope>
    <source>
        <strain evidence="2 3">TFB7810</strain>
    </source>
</reference>
<proteinExistence type="predicted"/>
<evidence type="ECO:0000313" key="3">
    <source>
        <dbReference type="Proteomes" id="UP001142393"/>
    </source>
</evidence>
<feature type="transmembrane region" description="Helical" evidence="1">
    <location>
        <begin position="79"/>
        <end position="98"/>
    </location>
</feature>
<evidence type="ECO:0000256" key="1">
    <source>
        <dbReference type="SAM" id="Phobius"/>
    </source>
</evidence>
<keyword evidence="1" id="KW-1133">Transmembrane helix</keyword>
<sequence>MLIVYRRKRKTYKTQLGAMLLLALASTASVIIQCVNQGRALLALWGSEAALCYDLGGAASIMISKIVQDNMKTALIYDYAVLGIYIFSNVLADALLLYRCYIIWEKDLRVVFLPLLGYLCNIVFGILGLTYNTKLVFEFWILAVVENVVLAALIT</sequence>
<accession>A0A9W8P3Y6</accession>
<keyword evidence="1" id="KW-0812">Transmembrane</keyword>
<keyword evidence="3" id="KW-1185">Reference proteome</keyword>
<keyword evidence="1" id="KW-0472">Membrane</keyword>
<feature type="transmembrane region" description="Helical" evidence="1">
    <location>
        <begin position="110"/>
        <end position="131"/>
    </location>
</feature>
<gene>
    <name evidence="2" type="ORF">DFH05DRAFT_958661</name>
</gene>
<protein>
    <submittedName>
        <fullName evidence="2">Uncharacterized protein</fullName>
    </submittedName>
</protein>
<dbReference type="AlphaFoldDB" id="A0A9W8P3Y6"/>
<name>A0A9W8P3Y6_9AGAR</name>
<organism evidence="2 3">
    <name type="scientific">Lentinula detonsa</name>
    <dbReference type="NCBI Taxonomy" id="2804962"/>
    <lineage>
        <taxon>Eukaryota</taxon>
        <taxon>Fungi</taxon>
        <taxon>Dikarya</taxon>
        <taxon>Basidiomycota</taxon>
        <taxon>Agaricomycotina</taxon>
        <taxon>Agaricomycetes</taxon>
        <taxon>Agaricomycetidae</taxon>
        <taxon>Agaricales</taxon>
        <taxon>Marasmiineae</taxon>
        <taxon>Omphalotaceae</taxon>
        <taxon>Lentinula</taxon>
    </lineage>
</organism>
<dbReference type="Proteomes" id="UP001142393">
    <property type="component" value="Unassembled WGS sequence"/>
</dbReference>
<dbReference type="EMBL" id="JANVFU010000004">
    <property type="protein sequence ID" value="KAJ3746518.1"/>
    <property type="molecule type" value="Genomic_DNA"/>
</dbReference>
<feature type="transmembrane region" description="Helical" evidence="1">
    <location>
        <begin position="137"/>
        <end position="154"/>
    </location>
</feature>